<evidence type="ECO:0000313" key="4">
    <source>
        <dbReference type="EMBL" id="SDO55449.1"/>
    </source>
</evidence>
<gene>
    <name evidence="4" type="ORF">SAMN05660199_02146</name>
</gene>
<proteinExistence type="inferred from homology"/>
<dbReference type="Proteomes" id="UP000199088">
    <property type="component" value="Unassembled WGS sequence"/>
</dbReference>
<dbReference type="FunFam" id="3.40.50.720:FF:000084">
    <property type="entry name" value="Short-chain dehydrogenase reductase"/>
    <property type="match status" value="1"/>
</dbReference>
<dbReference type="CDD" id="cd05233">
    <property type="entry name" value="SDR_c"/>
    <property type="match status" value="1"/>
</dbReference>
<dbReference type="RefSeq" id="WP_242653980.1">
    <property type="nucleotide sequence ID" value="NZ_FNIR01000006.1"/>
</dbReference>
<dbReference type="InterPro" id="IPR002347">
    <property type="entry name" value="SDR_fam"/>
</dbReference>
<dbReference type="PRINTS" id="PR00080">
    <property type="entry name" value="SDRFAMILY"/>
</dbReference>
<keyword evidence="2" id="KW-0560">Oxidoreductase</keyword>
<dbReference type="GO" id="GO:0016616">
    <property type="term" value="F:oxidoreductase activity, acting on the CH-OH group of donors, NAD or NADP as acceptor"/>
    <property type="evidence" value="ECO:0007669"/>
    <property type="project" value="UniProtKB-ARBA"/>
</dbReference>
<sequence length="251" mass="25267">MRLAGKRVVVTGGARGIGAAMVRTFAAEGAVVAVLDRLADEAGKLAAEVGGHAVEVDLADVVATRAATSTAIDALGGVDVLVNNAGILRFASLLDLEPHEWDEVFAVNVRAMLVTTQVAATAMAAERAPAHPGDVVGKIVNTASMGGKAGGAGQAHYAASKAAVIGLTRATAEELGPLGITATCLCPGYVLTEMGAGTRTPADVARWATKSPLGRLGEPEDVARVALFLASSDSDYLTGDALNVAGGMVTH</sequence>
<dbReference type="Pfam" id="PF13561">
    <property type="entry name" value="adh_short_C2"/>
    <property type="match status" value="1"/>
</dbReference>
<protein>
    <submittedName>
        <fullName evidence="4">3-oxoacyl-[acyl-carrier protein] reductase</fullName>
    </submittedName>
</protein>
<evidence type="ECO:0000313" key="5">
    <source>
        <dbReference type="Proteomes" id="UP000199088"/>
    </source>
</evidence>
<dbReference type="InterPro" id="IPR057326">
    <property type="entry name" value="KR_dom"/>
</dbReference>
<dbReference type="PANTHER" id="PTHR42760">
    <property type="entry name" value="SHORT-CHAIN DEHYDROGENASES/REDUCTASES FAMILY MEMBER"/>
    <property type="match status" value="1"/>
</dbReference>
<reference evidence="5" key="1">
    <citation type="submission" date="2016-10" db="EMBL/GenBank/DDBJ databases">
        <authorList>
            <person name="Varghese N."/>
            <person name="Submissions S."/>
        </authorList>
    </citation>
    <scope>NUCLEOTIDE SEQUENCE [LARGE SCALE GENOMIC DNA]</scope>
    <source>
        <strain evidence="5">DSM 45843</strain>
    </source>
</reference>
<dbReference type="AlphaFoldDB" id="A0A1H0KHM7"/>
<dbReference type="Gene3D" id="3.40.50.720">
    <property type="entry name" value="NAD(P)-binding Rossmann-like Domain"/>
    <property type="match status" value="1"/>
</dbReference>
<evidence type="ECO:0000256" key="2">
    <source>
        <dbReference type="ARBA" id="ARBA00023002"/>
    </source>
</evidence>
<dbReference type="SMART" id="SM00822">
    <property type="entry name" value="PKS_KR"/>
    <property type="match status" value="1"/>
</dbReference>
<dbReference type="InterPro" id="IPR036291">
    <property type="entry name" value="NAD(P)-bd_dom_sf"/>
</dbReference>
<name>A0A1H0KHM7_9ACTN</name>
<evidence type="ECO:0000256" key="1">
    <source>
        <dbReference type="ARBA" id="ARBA00006484"/>
    </source>
</evidence>
<evidence type="ECO:0000259" key="3">
    <source>
        <dbReference type="SMART" id="SM00822"/>
    </source>
</evidence>
<dbReference type="InterPro" id="IPR020904">
    <property type="entry name" value="Sc_DH/Rdtase_CS"/>
</dbReference>
<dbReference type="PANTHER" id="PTHR42760:SF133">
    <property type="entry name" value="3-OXOACYL-[ACYL-CARRIER-PROTEIN] REDUCTASE"/>
    <property type="match status" value="1"/>
</dbReference>
<dbReference type="SUPFAM" id="SSF51735">
    <property type="entry name" value="NAD(P)-binding Rossmann-fold domains"/>
    <property type="match status" value="1"/>
</dbReference>
<keyword evidence="5" id="KW-1185">Reference proteome</keyword>
<organism evidence="4 5">
    <name type="scientific">Klenkia soli</name>
    <dbReference type="NCBI Taxonomy" id="1052260"/>
    <lineage>
        <taxon>Bacteria</taxon>
        <taxon>Bacillati</taxon>
        <taxon>Actinomycetota</taxon>
        <taxon>Actinomycetes</taxon>
        <taxon>Geodermatophilales</taxon>
        <taxon>Geodermatophilaceae</taxon>
        <taxon>Klenkia</taxon>
    </lineage>
</organism>
<dbReference type="PRINTS" id="PR00081">
    <property type="entry name" value="GDHRDH"/>
</dbReference>
<dbReference type="EMBL" id="FNIR01000006">
    <property type="protein sequence ID" value="SDO55449.1"/>
    <property type="molecule type" value="Genomic_DNA"/>
</dbReference>
<dbReference type="STRING" id="1052260.SAMN05660199_02146"/>
<dbReference type="PROSITE" id="PS00061">
    <property type="entry name" value="ADH_SHORT"/>
    <property type="match status" value="1"/>
</dbReference>
<comment type="similarity">
    <text evidence="1">Belongs to the short-chain dehydrogenases/reductases (SDR) family.</text>
</comment>
<accession>A0A1H0KHM7</accession>
<feature type="domain" description="Ketoreductase" evidence="3">
    <location>
        <begin position="6"/>
        <end position="188"/>
    </location>
</feature>